<proteinExistence type="inferred from homology"/>
<reference evidence="8 9" key="1">
    <citation type="journal article" date="2020" name="Harmful Algae">
        <title>Molecular and morphological characterization of a novel dihydroanatoxin-a producing Microcoleus species (cyanobacteria) from the Russian River, California, USA.</title>
        <authorList>
            <person name="Conklin K.Y."/>
            <person name="Stancheva R."/>
            <person name="Otten T.G."/>
            <person name="Fadness R."/>
            <person name="Boyer G.L."/>
            <person name="Read B."/>
            <person name="Zhang X."/>
            <person name="Sheath R.G."/>
        </authorList>
    </citation>
    <scope>NUCLEOTIDE SEQUENCE [LARGE SCALE GENOMIC DNA]</scope>
    <source>
        <strain evidence="8 9">PTRS2</strain>
    </source>
</reference>
<dbReference type="PANTHER" id="PTHR22726:SF1">
    <property type="entry name" value="METALLOENDOPEPTIDASE OMA1, MITOCHONDRIAL"/>
    <property type="match status" value="1"/>
</dbReference>
<dbReference type="Gene3D" id="3.30.2010.10">
    <property type="entry name" value="Metalloproteases ('zincins'), catalytic domain"/>
    <property type="match status" value="1"/>
</dbReference>
<keyword evidence="3 6" id="KW-0378">Hydrolase</keyword>
<dbReference type="Pfam" id="PF01435">
    <property type="entry name" value="Peptidase_M48"/>
    <property type="match status" value="1"/>
</dbReference>
<dbReference type="RefSeq" id="WP_340522038.1">
    <property type="nucleotide sequence ID" value="NZ_JBBLXS010000150.1"/>
</dbReference>
<evidence type="ECO:0000256" key="3">
    <source>
        <dbReference type="ARBA" id="ARBA00022801"/>
    </source>
</evidence>
<organism evidence="8 9">
    <name type="scientific">Microcoleus anatoxicus PTRS2</name>
    <dbReference type="NCBI Taxonomy" id="2705321"/>
    <lineage>
        <taxon>Bacteria</taxon>
        <taxon>Bacillati</taxon>
        <taxon>Cyanobacteriota</taxon>
        <taxon>Cyanophyceae</taxon>
        <taxon>Oscillatoriophycideae</taxon>
        <taxon>Oscillatoriales</taxon>
        <taxon>Microcoleaceae</taxon>
        <taxon>Microcoleus</taxon>
        <taxon>Microcoleus anatoxicus</taxon>
    </lineage>
</organism>
<evidence type="ECO:0000259" key="7">
    <source>
        <dbReference type="Pfam" id="PF01435"/>
    </source>
</evidence>
<dbReference type="CDD" id="cd07333">
    <property type="entry name" value="M48C_bepA_like"/>
    <property type="match status" value="1"/>
</dbReference>
<dbReference type="InterPro" id="IPR001915">
    <property type="entry name" value="Peptidase_M48"/>
</dbReference>
<sequence>MFKKNWLTIRRRCGKGIYLFLSLIVTAGIWVVSPEPMQAFSLPELIFRGIQVIQLSNVSDRQEVAIGKEINQQLAGREFKIYPDRATTAYINRIGQRLAQNSDRPNIPYTFQVVDDDNINAFATMGGFIYVNKGLMTAADNEAQLASVIGHEIGHISARHAIKQMRQMAIASGVASAAGLDGSKVVQLGVELALRRPRSRQAEYEADQLGLQTMGRSGYAQSGMVDFMKKLLNRPSPPSILSTHPATDSRIVAIEQGIDPSLATGEGLNNGTYRQEIRRLLGSSRQ</sequence>
<keyword evidence="1 6" id="KW-0645">Protease</keyword>
<evidence type="ECO:0000256" key="1">
    <source>
        <dbReference type="ARBA" id="ARBA00022670"/>
    </source>
</evidence>
<name>A0ABU8YN25_9CYAN</name>
<comment type="caution">
    <text evidence="8">The sequence shown here is derived from an EMBL/GenBank/DDBJ whole genome shotgun (WGS) entry which is preliminary data.</text>
</comment>
<dbReference type="EMBL" id="JBBLXS010000150">
    <property type="protein sequence ID" value="MEK0185786.1"/>
    <property type="molecule type" value="Genomic_DNA"/>
</dbReference>
<comment type="similarity">
    <text evidence="6">Belongs to the peptidase M48 family.</text>
</comment>
<dbReference type="Proteomes" id="UP001384579">
    <property type="component" value="Unassembled WGS sequence"/>
</dbReference>
<protein>
    <submittedName>
        <fullName evidence="8">M48 family metallopeptidase</fullName>
    </submittedName>
</protein>
<evidence type="ECO:0000256" key="5">
    <source>
        <dbReference type="ARBA" id="ARBA00023049"/>
    </source>
</evidence>
<evidence type="ECO:0000313" key="8">
    <source>
        <dbReference type="EMBL" id="MEK0185786.1"/>
    </source>
</evidence>
<keyword evidence="9" id="KW-1185">Reference proteome</keyword>
<dbReference type="PANTHER" id="PTHR22726">
    <property type="entry name" value="METALLOENDOPEPTIDASE OMA1"/>
    <property type="match status" value="1"/>
</dbReference>
<keyword evidence="2" id="KW-0479">Metal-binding</keyword>
<comment type="cofactor">
    <cofactor evidence="6">
        <name>Zn(2+)</name>
        <dbReference type="ChEBI" id="CHEBI:29105"/>
    </cofactor>
    <text evidence="6">Binds 1 zinc ion per subunit.</text>
</comment>
<keyword evidence="5 6" id="KW-0482">Metalloprotease</keyword>
<feature type="domain" description="Peptidase M48" evidence="7">
    <location>
        <begin position="87"/>
        <end position="256"/>
    </location>
</feature>
<evidence type="ECO:0000256" key="4">
    <source>
        <dbReference type="ARBA" id="ARBA00022833"/>
    </source>
</evidence>
<evidence type="ECO:0000256" key="2">
    <source>
        <dbReference type="ARBA" id="ARBA00022723"/>
    </source>
</evidence>
<evidence type="ECO:0000256" key="6">
    <source>
        <dbReference type="RuleBase" id="RU003983"/>
    </source>
</evidence>
<gene>
    <name evidence="8" type="ORF">WMG39_13160</name>
</gene>
<keyword evidence="4 6" id="KW-0862">Zinc</keyword>
<dbReference type="InterPro" id="IPR051156">
    <property type="entry name" value="Mito/Outer_Membr_Metalloprot"/>
</dbReference>
<accession>A0ABU8YN25</accession>
<evidence type="ECO:0000313" key="9">
    <source>
        <dbReference type="Proteomes" id="UP001384579"/>
    </source>
</evidence>